<dbReference type="PROSITE" id="PS51417">
    <property type="entry name" value="ARF"/>
    <property type="match status" value="1"/>
</dbReference>
<feature type="binding site" evidence="3">
    <location>
        <begin position="24"/>
        <end position="31"/>
    </location>
    <ligand>
        <name>GTP</name>
        <dbReference type="ChEBI" id="CHEBI:37565"/>
    </ligand>
</feature>
<dbReference type="GO" id="GO:0034067">
    <property type="term" value="P:protein localization to Golgi apparatus"/>
    <property type="evidence" value="ECO:0007669"/>
    <property type="project" value="TreeGrafter"/>
</dbReference>
<dbReference type="GO" id="GO:0003924">
    <property type="term" value="F:GTPase activity"/>
    <property type="evidence" value="ECO:0007669"/>
    <property type="project" value="InterPro"/>
</dbReference>
<protein>
    <submittedName>
        <fullName evidence="6">P-loop containing nucleoside triphosphate hydrolase protein</fullName>
    </submittedName>
</protein>
<dbReference type="Gene3D" id="3.40.50.300">
    <property type="entry name" value="P-loop containing nucleotide triphosphate hydrolases"/>
    <property type="match status" value="2"/>
</dbReference>
<keyword evidence="6" id="KW-0378">Hydrolase</keyword>
<evidence type="ECO:0000256" key="5">
    <source>
        <dbReference type="SAM" id="MobiDB-lite"/>
    </source>
</evidence>
<evidence type="ECO:0000313" key="6">
    <source>
        <dbReference type="EMBL" id="CAH7669119.1"/>
    </source>
</evidence>
<name>A0AAV0AKH4_PHAPC</name>
<evidence type="ECO:0000313" key="7">
    <source>
        <dbReference type="Proteomes" id="UP001153365"/>
    </source>
</evidence>
<dbReference type="Pfam" id="PF00025">
    <property type="entry name" value="Arf"/>
    <property type="match status" value="1"/>
</dbReference>
<keyword evidence="4" id="KW-0460">Magnesium</keyword>
<dbReference type="SMART" id="SM00177">
    <property type="entry name" value="ARF"/>
    <property type="match status" value="1"/>
</dbReference>
<dbReference type="GO" id="GO:0005794">
    <property type="term" value="C:Golgi apparatus"/>
    <property type="evidence" value="ECO:0007669"/>
    <property type="project" value="TreeGrafter"/>
</dbReference>
<proteinExistence type="predicted"/>
<evidence type="ECO:0000256" key="3">
    <source>
        <dbReference type="PIRSR" id="PIRSR606689-1"/>
    </source>
</evidence>
<accession>A0AAV0AKH4</accession>
<keyword evidence="4" id="KW-0479">Metal-binding</keyword>
<keyword evidence="7" id="KW-1185">Reference proteome</keyword>
<evidence type="ECO:0000256" key="1">
    <source>
        <dbReference type="ARBA" id="ARBA00022741"/>
    </source>
</evidence>
<feature type="region of interest" description="Disordered" evidence="5">
    <location>
        <begin position="288"/>
        <end position="338"/>
    </location>
</feature>
<dbReference type="GO" id="GO:0046872">
    <property type="term" value="F:metal ion binding"/>
    <property type="evidence" value="ECO:0007669"/>
    <property type="project" value="UniProtKB-KW"/>
</dbReference>
<feature type="compositionally biased region" description="Polar residues" evidence="5">
    <location>
        <begin position="325"/>
        <end position="338"/>
    </location>
</feature>
<dbReference type="AlphaFoldDB" id="A0AAV0AKH4"/>
<keyword evidence="2 3" id="KW-0342">GTP-binding</keyword>
<dbReference type="InterPro" id="IPR027417">
    <property type="entry name" value="P-loop_NTPase"/>
</dbReference>
<feature type="region of interest" description="Disordered" evidence="5">
    <location>
        <begin position="183"/>
        <end position="213"/>
    </location>
</feature>
<dbReference type="GO" id="GO:0005525">
    <property type="term" value="F:GTP binding"/>
    <property type="evidence" value="ECO:0007669"/>
    <property type="project" value="UniProtKB-KW"/>
</dbReference>
<dbReference type="InterPro" id="IPR024156">
    <property type="entry name" value="Small_GTPase_ARF"/>
</dbReference>
<feature type="region of interest" description="Disordered" evidence="5">
    <location>
        <begin position="123"/>
        <end position="146"/>
    </location>
</feature>
<dbReference type="PANTHER" id="PTHR45909:SF1">
    <property type="entry name" value="ADP-RIBOSYLATION FACTOR-RELATED PROTEIN 1"/>
    <property type="match status" value="1"/>
</dbReference>
<feature type="binding site" evidence="3">
    <location>
        <position position="79"/>
    </location>
    <ligand>
        <name>GTP</name>
        <dbReference type="ChEBI" id="CHEBI:37565"/>
    </ligand>
</feature>
<dbReference type="Proteomes" id="UP001153365">
    <property type="component" value="Unassembled WGS sequence"/>
</dbReference>
<sequence>MYRLLSGLYAHLTRKEEFNVILLGLDNAGKTASSPLLFKTIYNPSNPGLKPSQISSTIGQNIGKITLSSAYLQFLDLGGSLEIRPIWEKYYDDADAICWIIDSKDRVRNGWFSGENHTKISISCDDSSKGKGKSTVKDSKQSAQPVPGEGWLELEKVLRHSSISHSNIPVLVICNKQDQVSNCRTSSDERTRKAGSSQDEISDSIPRIEIQEDGVTQDPMTVEEIRAMFNRLVVESERSEKARSLGLSEAHVLGVSSLNGEGIQDAINWLFYRVAVKGQSKKTKQQYQKLQSQSNIPSAETIQATTSGSSSSNLPIRLADLGKSNHLNSPSISRSSSF</sequence>
<keyword evidence="1 3" id="KW-0547">Nucleotide-binding</keyword>
<dbReference type="InterPro" id="IPR006689">
    <property type="entry name" value="Small_GTPase_ARF/SAR"/>
</dbReference>
<dbReference type="EMBL" id="CALTRL010000649">
    <property type="protein sequence ID" value="CAH7669119.1"/>
    <property type="molecule type" value="Genomic_DNA"/>
</dbReference>
<evidence type="ECO:0000256" key="2">
    <source>
        <dbReference type="ARBA" id="ARBA00023134"/>
    </source>
</evidence>
<comment type="caution">
    <text evidence="6">The sequence shown here is derived from an EMBL/GenBank/DDBJ whole genome shotgun (WGS) entry which is preliminary data.</text>
</comment>
<dbReference type="GO" id="GO:0006886">
    <property type="term" value="P:intracellular protein transport"/>
    <property type="evidence" value="ECO:0007669"/>
    <property type="project" value="TreeGrafter"/>
</dbReference>
<feature type="binding site" evidence="4">
    <location>
        <position position="57"/>
    </location>
    <ligand>
        <name>Mg(2+)</name>
        <dbReference type="ChEBI" id="CHEBI:18420"/>
    </ligand>
</feature>
<dbReference type="SUPFAM" id="SSF52540">
    <property type="entry name" value="P-loop containing nucleoside triphosphate hydrolases"/>
    <property type="match status" value="1"/>
</dbReference>
<organism evidence="6 7">
    <name type="scientific">Phakopsora pachyrhizi</name>
    <name type="common">Asian soybean rust disease fungus</name>
    <dbReference type="NCBI Taxonomy" id="170000"/>
    <lineage>
        <taxon>Eukaryota</taxon>
        <taxon>Fungi</taxon>
        <taxon>Dikarya</taxon>
        <taxon>Basidiomycota</taxon>
        <taxon>Pucciniomycotina</taxon>
        <taxon>Pucciniomycetes</taxon>
        <taxon>Pucciniales</taxon>
        <taxon>Phakopsoraceae</taxon>
        <taxon>Phakopsora</taxon>
    </lineage>
</organism>
<feature type="binding site" evidence="4">
    <location>
        <position position="31"/>
    </location>
    <ligand>
        <name>Mg(2+)</name>
        <dbReference type="ChEBI" id="CHEBI:18420"/>
    </ligand>
</feature>
<evidence type="ECO:0000256" key="4">
    <source>
        <dbReference type="PIRSR" id="PIRSR606689-2"/>
    </source>
</evidence>
<dbReference type="PANTHER" id="PTHR45909">
    <property type="entry name" value="ADP-RIBOSYLATION FACTOR-RELATED PROTEIN 1"/>
    <property type="match status" value="1"/>
</dbReference>
<reference evidence="6" key="1">
    <citation type="submission" date="2022-06" db="EMBL/GenBank/DDBJ databases">
        <authorList>
            <consortium name="SYNGENTA / RWTH Aachen University"/>
        </authorList>
    </citation>
    <scope>NUCLEOTIDE SEQUENCE</scope>
</reference>
<feature type="compositionally biased region" description="Polar residues" evidence="5">
    <location>
        <begin position="288"/>
        <end position="314"/>
    </location>
</feature>
<dbReference type="GO" id="GO:0043001">
    <property type="term" value="P:Golgi to plasma membrane protein transport"/>
    <property type="evidence" value="ECO:0007669"/>
    <property type="project" value="TreeGrafter"/>
</dbReference>
<gene>
    <name evidence="6" type="ORF">PPACK8108_LOCUS3689</name>
</gene>